<evidence type="ECO:0000313" key="3">
    <source>
        <dbReference type="Proteomes" id="UP000051326"/>
    </source>
</evidence>
<dbReference type="EMBL" id="CYSR01000030">
    <property type="protein sequence ID" value="CUI00945.1"/>
    <property type="molecule type" value="Genomic_DNA"/>
</dbReference>
<evidence type="ECO:0000313" key="2">
    <source>
        <dbReference type="EMBL" id="CUI00945.1"/>
    </source>
</evidence>
<name>A0A0P1HBY2_9RHOB</name>
<reference evidence="2 3" key="1">
    <citation type="submission" date="2015-09" db="EMBL/GenBank/DDBJ databases">
        <authorList>
            <consortium name="Swine Surveillance"/>
        </authorList>
    </citation>
    <scope>NUCLEOTIDE SEQUENCE [LARGE SCALE GENOMIC DNA]</scope>
    <source>
        <strain evidence="2 3">CECT 8399</strain>
    </source>
</reference>
<accession>A0A0P1HBY2</accession>
<organism evidence="2 3">
    <name type="scientific">Leisingera aquaemixtae</name>
    <dbReference type="NCBI Taxonomy" id="1396826"/>
    <lineage>
        <taxon>Bacteria</taxon>
        <taxon>Pseudomonadati</taxon>
        <taxon>Pseudomonadota</taxon>
        <taxon>Alphaproteobacteria</taxon>
        <taxon>Rhodobacterales</taxon>
        <taxon>Roseobacteraceae</taxon>
        <taxon>Leisingera</taxon>
    </lineage>
</organism>
<gene>
    <name evidence="2" type="ORF">PHA8399_03085</name>
</gene>
<dbReference type="Proteomes" id="UP000051326">
    <property type="component" value="Unassembled WGS sequence"/>
</dbReference>
<evidence type="ECO:0000256" key="1">
    <source>
        <dbReference type="SAM" id="MobiDB-lite"/>
    </source>
</evidence>
<protein>
    <submittedName>
        <fullName evidence="2">Uncharacterized protein</fullName>
    </submittedName>
</protein>
<dbReference type="AlphaFoldDB" id="A0A0P1HBY2"/>
<dbReference type="STRING" id="1396826.PHA8399_03085"/>
<feature type="region of interest" description="Disordered" evidence="1">
    <location>
        <begin position="26"/>
        <end position="57"/>
    </location>
</feature>
<sequence>MSLFASILVLGIVVMTAVVAVVSQRRRPLEDDDTDPGYHTLRSDYQSGMGGGSVRTWKVPKDPQEYARFFVPKSNRK</sequence>
<proteinExistence type="predicted"/>
<dbReference type="RefSeq" id="WP_058286981.1">
    <property type="nucleotide sequence ID" value="NZ_CYSR01000030.1"/>
</dbReference>